<dbReference type="GO" id="GO:0019433">
    <property type="term" value="P:triglyceride catabolic process"/>
    <property type="evidence" value="ECO:0007669"/>
    <property type="project" value="TreeGrafter"/>
</dbReference>
<dbReference type="EC" id="3.1.1.3" evidence="1"/>
<accession>A0A9N9S7S6</accession>
<evidence type="ECO:0000256" key="4">
    <source>
        <dbReference type="PROSITE-ProRule" id="PRU01161"/>
    </source>
</evidence>
<dbReference type="FunFam" id="3.40.1090.10:FF:000003">
    <property type="entry name" value="Patatin-like phospholipase domain-containing protein 2"/>
    <property type="match status" value="1"/>
</dbReference>
<keyword evidence="4" id="KW-0442">Lipid degradation</keyword>
<reference evidence="8" key="2">
    <citation type="submission" date="2022-10" db="EMBL/GenBank/DDBJ databases">
        <authorList>
            <consortium name="ENA_rothamsted_submissions"/>
            <consortium name="culmorum"/>
            <person name="King R."/>
        </authorList>
    </citation>
    <scope>NUCLEOTIDE SEQUENCE</scope>
</reference>
<evidence type="ECO:0000256" key="3">
    <source>
        <dbReference type="ARBA" id="ARBA00023098"/>
    </source>
</evidence>
<dbReference type="Pfam" id="PF01734">
    <property type="entry name" value="Patatin"/>
    <property type="match status" value="1"/>
</dbReference>
<dbReference type="GO" id="GO:0055088">
    <property type="term" value="P:lipid homeostasis"/>
    <property type="evidence" value="ECO:0007669"/>
    <property type="project" value="TreeGrafter"/>
</dbReference>
<evidence type="ECO:0000259" key="7">
    <source>
        <dbReference type="PROSITE" id="PS51635"/>
    </source>
</evidence>
<evidence type="ECO:0000256" key="6">
    <source>
        <dbReference type="SAM" id="Phobius"/>
    </source>
</evidence>
<keyword evidence="6" id="KW-0812">Transmembrane</keyword>
<sequence>MTIQQVPQELNKISNISLSFAGCGFLGIYHVGVGTCFKKFASHLLLQNIVGASAGALVATLLLLDLPMDFVASEFFKIVAAARNHSLGPFSPAFDIQKVLINRLHTYLPENAHKTVTGRIHISLTRIFDGKNIVVSQFNSREDLIDALACSFFIPGFSGILPPKFHGVRYMDGAFSDNLVALDDHTVTVSPFCGETDICPRDETEFKFHISLSNTSMELTTSNVSRLLHALIPPSPKELSDLCQKGYNDALNYLQSNNLIACNSCSVIQHNFIISKEPPTHYDPECGRCTESREESMHESMPEQVLNILSTHLEGPNCAMIKFFNTMAIPLLIPCSLANFFLVKISKATNSIYEFRRSVTENLHQKFISALRELKASDQHEDNDSEDPISSHSSSDDGFSEDCDHGCM</sequence>
<keyword evidence="3 4" id="KW-0443">Lipid metabolism</keyword>
<dbReference type="EMBL" id="OU895880">
    <property type="protein sequence ID" value="CAG9810612.1"/>
    <property type="molecule type" value="Genomic_DNA"/>
</dbReference>
<dbReference type="InterPro" id="IPR002641">
    <property type="entry name" value="PNPLA_dom"/>
</dbReference>
<dbReference type="GO" id="GO:0005737">
    <property type="term" value="C:cytoplasm"/>
    <property type="evidence" value="ECO:0007669"/>
    <property type="project" value="TreeGrafter"/>
</dbReference>
<keyword evidence="6" id="KW-1133">Transmembrane helix</keyword>
<evidence type="ECO:0000256" key="1">
    <source>
        <dbReference type="ARBA" id="ARBA00013279"/>
    </source>
</evidence>
<keyword evidence="6" id="KW-0472">Membrane</keyword>
<protein>
    <recommendedName>
        <fullName evidence="1">triacylglycerol lipase</fullName>
        <ecNumber evidence="1">3.1.1.3</ecNumber>
    </recommendedName>
</protein>
<feature type="active site" description="Proton acceptor" evidence="4">
    <location>
        <position position="172"/>
    </location>
</feature>
<feature type="transmembrane region" description="Helical" evidence="6">
    <location>
        <begin position="16"/>
        <end position="37"/>
    </location>
</feature>
<feature type="short sequence motif" description="GXGXXG" evidence="4">
    <location>
        <begin position="22"/>
        <end position="27"/>
    </location>
</feature>
<evidence type="ECO:0000313" key="8">
    <source>
        <dbReference type="EMBL" id="CAG9810612.1"/>
    </source>
</evidence>
<feature type="region of interest" description="Disordered" evidence="5">
    <location>
        <begin position="377"/>
        <end position="408"/>
    </location>
</feature>
<feature type="active site" description="Nucleophile" evidence="4">
    <location>
        <position position="53"/>
    </location>
</feature>
<dbReference type="AlphaFoldDB" id="A0A9N9S7S6"/>
<keyword evidence="9" id="KW-1185">Reference proteome</keyword>
<evidence type="ECO:0000256" key="5">
    <source>
        <dbReference type="SAM" id="MobiDB-lite"/>
    </source>
</evidence>
<dbReference type="SUPFAM" id="SSF52151">
    <property type="entry name" value="FabD/lysophospholipase-like"/>
    <property type="match status" value="1"/>
</dbReference>
<evidence type="ECO:0000256" key="2">
    <source>
        <dbReference type="ARBA" id="ARBA00022801"/>
    </source>
</evidence>
<proteinExistence type="predicted"/>
<evidence type="ECO:0000313" key="9">
    <source>
        <dbReference type="Proteomes" id="UP001153620"/>
    </source>
</evidence>
<organism evidence="8 9">
    <name type="scientific">Chironomus riparius</name>
    <dbReference type="NCBI Taxonomy" id="315576"/>
    <lineage>
        <taxon>Eukaryota</taxon>
        <taxon>Metazoa</taxon>
        <taxon>Ecdysozoa</taxon>
        <taxon>Arthropoda</taxon>
        <taxon>Hexapoda</taxon>
        <taxon>Insecta</taxon>
        <taxon>Pterygota</taxon>
        <taxon>Neoptera</taxon>
        <taxon>Endopterygota</taxon>
        <taxon>Diptera</taxon>
        <taxon>Nematocera</taxon>
        <taxon>Chironomoidea</taxon>
        <taxon>Chironomidae</taxon>
        <taxon>Chironominae</taxon>
        <taxon>Chironomus</taxon>
    </lineage>
</organism>
<reference evidence="8" key="1">
    <citation type="submission" date="2022-01" db="EMBL/GenBank/DDBJ databases">
        <authorList>
            <person name="King R."/>
        </authorList>
    </citation>
    <scope>NUCLEOTIDE SEQUENCE</scope>
</reference>
<feature type="transmembrane region" description="Helical" evidence="6">
    <location>
        <begin position="44"/>
        <end position="64"/>
    </location>
</feature>
<dbReference type="Gene3D" id="3.40.1090.10">
    <property type="entry name" value="Cytosolic phospholipase A2 catalytic domain"/>
    <property type="match status" value="2"/>
</dbReference>
<dbReference type="PANTHER" id="PTHR12406">
    <property type="entry name" value="CALCIUM-INDEPENDENT PHOSPHOLIPASE A2 IPLA2 -RELATED"/>
    <property type="match status" value="1"/>
</dbReference>
<dbReference type="InterPro" id="IPR016035">
    <property type="entry name" value="Acyl_Trfase/lysoPLipase"/>
</dbReference>
<feature type="compositionally biased region" description="Low complexity" evidence="5">
    <location>
        <begin position="388"/>
        <end position="397"/>
    </location>
</feature>
<name>A0A9N9S7S6_9DIPT</name>
<dbReference type="PANTHER" id="PTHR12406:SF41">
    <property type="entry name" value="BRUMMER, ISOFORM B-RELATED"/>
    <property type="match status" value="1"/>
</dbReference>
<feature type="short sequence motif" description="DGA/G" evidence="4">
    <location>
        <begin position="172"/>
        <end position="174"/>
    </location>
</feature>
<dbReference type="PROSITE" id="PS51635">
    <property type="entry name" value="PNPLA"/>
    <property type="match status" value="1"/>
</dbReference>
<dbReference type="Proteomes" id="UP001153620">
    <property type="component" value="Chromosome 4"/>
</dbReference>
<dbReference type="GO" id="GO:0004806">
    <property type="term" value="F:triacylglycerol lipase activity"/>
    <property type="evidence" value="ECO:0007669"/>
    <property type="project" value="UniProtKB-EC"/>
</dbReference>
<dbReference type="OrthoDB" id="197155at2759"/>
<feature type="domain" description="PNPLA" evidence="7">
    <location>
        <begin position="18"/>
        <end position="185"/>
    </location>
</feature>
<dbReference type="GO" id="GO:0005811">
    <property type="term" value="C:lipid droplet"/>
    <property type="evidence" value="ECO:0007669"/>
    <property type="project" value="TreeGrafter"/>
</dbReference>
<feature type="short sequence motif" description="GXSXG" evidence="4">
    <location>
        <begin position="51"/>
        <end position="55"/>
    </location>
</feature>
<gene>
    <name evidence="8" type="ORF">CHIRRI_LOCUS13425</name>
</gene>
<dbReference type="InterPro" id="IPR033562">
    <property type="entry name" value="PLPL"/>
</dbReference>
<dbReference type="GO" id="GO:0016020">
    <property type="term" value="C:membrane"/>
    <property type="evidence" value="ECO:0007669"/>
    <property type="project" value="TreeGrafter"/>
</dbReference>
<keyword evidence="2 4" id="KW-0378">Hydrolase</keyword>